<organism evidence="1 2">
    <name type="scientific">[Torrubiella] hemipterigena</name>
    <dbReference type="NCBI Taxonomy" id="1531966"/>
    <lineage>
        <taxon>Eukaryota</taxon>
        <taxon>Fungi</taxon>
        <taxon>Dikarya</taxon>
        <taxon>Ascomycota</taxon>
        <taxon>Pezizomycotina</taxon>
        <taxon>Sordariomycetes</taxon>
        <taxon>Hypocreomycetidae</taxon>
        <taxon>Hypocreales</taxon>
        <taxon>Clavicipitaceae</taxon>
        <taxon>Clavicipitaceae incertae sedis</taxon>
        <taxon>'Torrubiella' clade</taxon>
    </lineage>
</organism>
<keyword evidence="2" id="KW-1185">Reference proteome</keyword>
<accession>A0A0A1TG45</accession>
<dbReference type="AlphaFoldDB" id="A0A0A1TG45"/>
<dbReference type="EMBL" id="CDHN01000006">
    <property type="protein sequence ID" value="CEJ93759.1"/>
    <property type="molecule type" value="Genomic_DNA"/>
</dbReference>
<dbReference type="HOGENOM" id="CLU_1620238_0_0_1"/>
<proteinExistence type="predicted"/>
<sequence>MCALSFAKFHYLFVPILSKYINLQPDVVSYSTMVLNQLLDIEDALVTPTNPVRADGNLDVVRCAKLHNHLVALSWMERHQKSAHELNELTDSHRSYFDVFGHEADEVRQRLDSQLASFLESIIVLPVVEDKSELFLCIQRVAEPDCIQDEYILEAFHAEDDRTD</sequence>
<reference evidence="1 2" key="1">
    <citation type="journal article" date="2015" name="Genome Announc.">
        <title>Draft Genome Sequence and Gene Annotation of the Entomopathogenic Fungus Verticillium hemipterigenum.</title>
        <authorList>
            <person name="Horn F."/>
            <person name="Habel A."/>
            <person name="Scharf D.H."/>
            <person name="Dworschak J."/>
            <person name="Brakhage A.A."/>
            <person name="Guthke R."/>
            <person name="Hertweck C."/>
            <person name="Linde J."/>
        </authorList>
    </citation>
    <scope>NUCLEOTIDE SEQUENCE [LARGE SCALE GENOMIC DNA]</scope>
</reference>
<evidence type="ECO:0000313" key="1">
    <source>
        <dbReference type="EMBL" id="CEJ93759.1"/>
    </source>
</evidence>
<gene>
    <name evidence="1" type="ORF">VHEMI09328</name>
</gene>
<dbReference type="STRING" id="1531966.A0A0A1TG45"/>
<name>A0A0A1TG45_9HYPO</name>
<dbReference type="OrthoDB" id="3029470at2759"/>
<evidence type="ECO:0000313" key="2">
    <source>
        <dbReference type="Proteomes" id="UP000039046"/>
    </source>
</evidence>
<protein>
    <submittedName>
        <fullName evidence="1">Uncharacterized protein</fullName>
    </submittedName>
</protein>
<dbReference type="Proteomes" id="UP000039046">
    <property type="component" value="Unassembled WGS sequence"/>
</dbReference>